<dbReference type="PROSITE" id="PS50132">
    <property type="entry name" value="RGS"/>
    <property type="match status" value="1"/>
</dbReference>
<dbReference type="InterPro" id="IPR044926">
    <property type="entry name" value="RGS_subdomain_2"/>
</dbReference>
<feature type="domain" description="RGS" evidence="2">
    <location>
        <begin position="42"/>
        <end position="154"/>
    </location>
</feature>
<proteinExistence type="predicted"/>
<sequence>MNCLIFPLLRHAAAADESGRQSSTLQLDFDQVNDRWVQQMDAIEDVLQDEFAYRYLLHYSQKEHSEEYILLLKAVSQFQAGKGKDDFLKDCLASVTLPAELLHALRDWMAKSNGAQDGRPPAACLDEAYRSCYRVAKFDIFPRFWQSEYSREMIMLHLSNMLPRADFQHAFYPSLSRTQHNLATFWIDTSRWGDDYWCALGGAPSKETIERGKQIWEQHQSLLSTSFESTELVAILKQNLFDPSRALFYSAQVHALNQLHSAYAKFLDSSAGIAYLNKIGMSRLPVPADPPAPMMKAGSNSNDDYSSEW</sequence>
<evidence type="ECO:0000313" key="3">
    <source>
        <dbReference type="EMBL" id="CAE0754638.1"/>
    </source>
</evidence>
<dbReference type="AlphaFoldDB" id="A0A7S4B5B7"/>
<dbReference type="SUPFAM" id="SSF48097">
    <property type="entry name" value="Regulator of G-protein signaling, RGS"/>
    <property type="match status" value="1"/>
</dbReference>
<dbReference type="InterPro" id="IPR016137">
    <property type="entry name" value="RGS"/>
</dbReference>
<dbReference type="EMBL" id="HBIZ01012079">
    <property type="protein sequence ID" value="CAE0754638.1"/>
    <property type="molecule type" value="Transcribed_RNA"/>
</dbReference>
<organism evidence="3">
    <name type="scientific">Chrysotila carterae</name>
    <name type="common">Marine alga</name>
    <name type="synonym">Syracosphaera carterae</name>
    <dbReference type="NCBI Taxonomy" id="13221"/>
    <lineage>
        <taxon>Eukaryota</taxon>
        <taxon>Haptista</taxon>
        <taxon>Haptophyta</taxon>
        <taxon>Prymnesiophyceae</taxon>
        <taxon>Isochrysidales</taxon>
        <taxon>Isochrysidaceae</taxon>
        <taxon>Chrysotila</taxon>
    </lineage>
</organism>
<feature type="region of interest" description="Disordered" evidence="1">
    <location>
        <begin position="289"/>
        <end position="309"/>
    </location>
</feature>
<feature type="compositionally biased region" description="Polar residues" evidence="1">
    <location>
        <begin position="298"/>
        <end position="309"/>
    </location>
</feature>
<gene>
    <name evidence="3" type="ORF">PCAR00345_LOCUS7225</name>
</gene>
<name>A0A7S4B5B7_CHRCT</name>
<accession>A0A7S4B5B7</accession>
<dbReference type="SMART" id="SM00315">
    <property type="entry name" value="RGS"/>
    <property type="match status" value="1"/>
</dbReference>
<evidence type="ECO:0000256" key="1">
    <source>
        <dbReference type="SAM" id="MobiDB-lite"/>
    </source>
</evidence>
<dbReference type="Gene3D" id="1.10.167.10">
    <property type="entry name" value="Regulator of G-protein Signalling 4, domain 2"/>
    <property type="match status" value="1"/>
</dbReference>
<protein>
    <recommendedName>
        <fullName evidence="2">RGS domain-containing protein</fullName>
    </recommendedName>
</protein>
<reference evidence="3" key="1">
    <citation type="submission" date="2021-01" db="EMBL/GenBank/DDBJ databases">
        <authorList>
            <person name="Corre E."/>
            <person name="Pelletier E."/>
            <person name="Niang G."/>
            <person name="Scheremetjew M."/>
            <person name="Finn R."/>
            <person name="Kale V."/>
            <person name="Holt S."/>
            <person name="Cochrane G."/>
            <person name="Meng A."/>
            <person name="Brown T."/>
            <person name="Cohen L."/>
        </authorList>
    </citation>
    <scope>NUCLEOTIDE SEQUENCE</scope>
    <source>
        <strain evidence="3">CCMP645</strain>
    </source>
</reference>
<evidence type="ECO:0000259" key="2">
    <source>
        <dbReference type="PROSITE" id="PS50132"/>
    </source>
</evidence>
<dbReference type="InterPro" id="IPR036305">
    <property type="entry name" value="RGS_sf"/>
</dbReference>